<protein>
    <submittedName>
        <fullName evidence="8">NS1 protein</fullName>
    </submittedName>
</protein>
<dbReference type="SUPFAM" id="SSF52540">
    <property type="entry name" value="P-loop containing nucleoside triphosphate hydrolases"/>
    <property type="match status" value="1"/>
</dbReference>
<dbReference type="InterPro" id="IPR014015">
    <property type="entry name" value="Helicase_SF3_DNA-vir"/>
</dbReference>
<feature type="compositionally biased region" description="Basic and acidic residues" evidence="6">
    <location>
        <begin position="497"/>
        <end position="509"/>
    </location>
</feature>
<feature type="compositionally biased region" description="Basic and acidic residues" evidence="6">
    <location>
        <begin position="467"/>
        <end position="482"/>
    </location>
</feature>
<gene>
    <name evidence="8" type="ORF">AC_NS1</name>
</gene>
<evidence type="ECO:0000259" key="7">
    <source>
        <dbReference type="PROSITE" id="PS51206"/>
    </source>
</evidence>
<evidence type="ECO:0000256" key="3">
    <source>
        <dbReference type="ARBA" id="ARBA00022705"/>
    </source>
</evidence>
<feature type="domain" description="SF3 helicase" evidence="7">
    <location>
        <begin position="292"/>
        <end position="440"/>
    </location>
</feature>
<comment type="subcellular location">
    <subcellularLocation>
        <location evidence="1">Host nucleus</location>
    </subcellularLocation>
</comment>
<evidence type="ECO:0000313" key="9">
    <source>
        <dbReference type="Proteomes" id="UP001162221"/>
    </source>
</evidence>
<dbReference type="PROSITE" id="PS51206">
    <property type="entry name" value="SF3_HELICASE_1"/>
    <property type="match status" value="1"/>
</dbReference>
<evidence type="ECO:0000313" key="8">
    <source>
        <dbReference type="EMBL" id="QEJ80802.1"/>
    </source>
</evidence>
<feature type="compositionally biased region" description="Basic and acidic residues" evidence="6">
    <location>
        <begin position="595"/>
        <end position="606"/>
    </location>
</feature>
<organism evidence="8 9">
    <name type="scientific">avian chapparvovirus BR_DF10</name>
    <dbReference type="NCBI Taxonomy" id="3070175"/>
    <lineage>
        <taxon>Viruses</taxon>
        <taxon>Monodnaviria</taxon>
        <taxon>Shotokuvirae</taxon>
        <taxon>Cossaviricota</taxon>
        <taxon>Quintoviricetes</taxon>
        <taxon>Piccovirales</taxon>
        <taxon>Parvoviridae</taxon>
        <taxon>Hamaparvovirinae</taxon>
        <taxon>Chaphamaparvovirus</taxon>
        <taxon>Chaphamaparvovirus avian1</taxon>
    </lineage>
</organism>
<dbReference type="EMBL" id="MN175612">
    <property type="protein sequence ID" value="QEJ80802.1"/>
    <property type="molecule type" value="Genomic_DNA"/>
</dbReference>
<proteinExistence type="predicted"/>
<sequence>MSSEMERSRSDFGINLWVGSTGCSGDLNRNQAEALLINKPEWTPTSETETRRQLALLNMKQFQCAIVQINDPNGEPISNPLIYALLFNQLTTVNYWVCSGEFNKDEIFHVHVMLQTPSRSDSLRRSFYTVMTNLNISTNFQEIFGQQCTFECLKIERTHKPESMLAYLLKAPLWVCGNREHILQLSFDVHNLDLPARFRPQEQEQQTIPEMNPMTEEIIGAIIEGGAKTMEDLVRTHPGVIAKYLHRVGLDTIIRNCLMYVKATGNEWTLEMYSKEDPDPRAIHRVLLHQGIEPSKFDDIFYTWLTKKDSKKNTICLYGPSNTGKSAFISGLKQLLPWGECVNTATFTFEGLIDSTIGVWEEPLISPEVAEKAKQIFEGMITSIPIKFKKPFKLPRTPIIITTNHYPWRFCSQEEPMFRNRMWIIDWIHPVKDSPYICRTTEHSCECGHCRASRGSTSPPSTTEPSEMSRREQSFPTREESLRSTYEINVGSGSMYDPREGTSRSDYSSRRCSSSSTSEQCSDSTRSALGSSPTIERFLGYGSNKSGHTGIRIHSAESQCPEQLESDDSDGNIRHDSSGNGSSGSREQFKRKHSGRDGHFRTEHHSLSTMVGMGTSKENKMQISIQPKKRKLDRKVGSIKHNPYNIPLYVPDKQAWKGYLAYLYCYYG</sequence>
<feature type="region of interest" description="Disordered" evidence="6">
    <location>
        <begin position="557"/>
        <end position="607"/>
    </location>
</feature>
<evidence type="ECO:0000256" key="6">
    <source>
        <dbReference type="SAM" id="MobiDB-lite"/>
    </source>
</evidence>
<keyword evidence="5" id="KW-0067">ATP-binding</keyword>
<keyword evidence="3" id="KW-0235">DNA replication</keyword>
<feature type="compositionally biased region" description="Low complexity" evidence="6">
    <location>
        <begin position="510"/>
        <end position="527"/>
    </location>
</feature>
<dbReference type="Proteomes" id="UP001162221">
    <property type="component" value="Segment"/>
</dbReference>
<dbReference type="GO" id="GO:0005524">
    <property type="term" value="F:ATP binding"/>
    <property type="evidence" value="ECO:0007669"/>
    <property type="project" value="UniProtKB-KW"/>
</dbReference>
<keyword evidence="2" id="KW-1048">Host nucleus</keyword>
<evidence type="ECO:0000256" key="1">
    <source>
        <dbReference type="ARBA" id="ARBA00004147"/>
    </source>
</evidence>
<name>A0A5C0PVF5_9VIRU</name>
<dbReference type="Pfam" id="PF01057">
    <property type="entry name" value="Parvo_NS1"/>
    <property type="match status" value="1"/>
</dbReference>
<evidence type="ECO:0000256" key="2">
    <source>
        <dbReference type="ARBA" id="ARBA00022562"/>
    </source>
</evidence>
<dbReference type="GO" id="GO:0006260">
    <property type="term" value="P:DNA replication"/>
    <property type="evidence" value="ECO:0007669"/>
    <property type="project" value="UniProtKB-KW"/>
</dbReference>
<dbReference type="GO" id="GO:0042025">
    <property type="term" value="C:host cell nucleus"/>
    <property type="evidence" value="ECO:0007669"/>
    <property type="project" value="UniProtKB-SubCell"/>
</dbReference>
<keyword evidence="4" id="KW-0547">Nucleotide-binding</keyword>
<feature type="region of interest" description="Disordered" evidence="6">
    <location>
        <begin position="449"/>
        <end position="543"/>
    </location>
</feature>
<dbReference type="InterPro" id="IPR001257">
    <property type="entry name" value="Parvovirus_NS1_helicase"/>
</dbReference>
<dbReference type="InterPro" id="IPR027417">
    <property type="entry name" value="P-loop_NTPase"/>
</dbReference>
<reference evidence="9" key="1">
    <citation type="journal article" date="2019" name="Viruses">
        <title>Faecal Virome Analysis of Wild Animals from Brazil.</title>
        <authorList>
            <person name="Duarte M.A."/>
            <person name="Silva J.M.F."/>
            <person name="Brito C.R."/>
            <person name="Teixeira D.S."/>
            <person name="Melo F.L."/>
            <person name="Ribeiro B.M."/>
            <person name="Nagata T."/>
            <person name="Campos F.S."/>
        </authorList>
    </citation>
    <scope>NUCLEOTIDE SEQUENCE [LARGE SCALE GENOMIC DNA]</scope>
</reference>
<evidence type="ECO:0000256" key="5">
    <source>
        <dbReference type="ARBA" id="ARBA00022840"/>
    </source>
</evidence>
<dbReference type="Gene3D" id="3.40.50.300">
    <property type="entry name" value="P-loop containing nucleotide triphosphate hydrolases"/>
    <property type="match status" value="1"/>
</dbReference>
<dbReference type="GO" id="GO:0019079">
    <property type="term" value="P:viral genome replication"/>
    <property type="evidence" value="ECO:0007669"/>
    <property type="project" value="InterPro"/>
</dbReference>
<evidence type="ECO:0000256" key="4">
    <source>
        <dbReference type="ARBA" id="ARBA00022741"/>
    </source>
</evidence>
<accession>A0A5C0PVF5</accession>
<feature type="compositionally biased region" description="Low complexity" evidence="6">
    <location>
        <begin position="456"/>
        <end position="466"/>
    </location>
</feature>
<keyword evidence="9" id="KW-1185">Reference proteome</keyword>
<dbReference type="PROSITE" id="PS51257">
    <property type="entry name" value="PROKAR_LIPOPROTEIN"/>
    <property type="match status" value="1"/>
</dbReference>